<organism evidence="7 8">
    <name type="scientific">Undibacterium jejuense</name>
    <dbReference type="NCBI Taxonomy" id="1344949"/>
    <lineage>
        <taxon>Bacteria</taxon>
        <taxon>Pseudomonadati</taxon>
        <taxon>Pseudomonadota</taxon>
        <taxon>Betaproteobacteria</taxon>
        <taxon>Burkholderiales</taxon>
        <taxon>Oxalobacteraceae</taxon>
        <taxon>Undibacterium</taxon>
    </lineage>
</organism>
<evidence type="ECO:0000256" key="5">
    <source>
        <dbReference type="RuleBase" id="RU003513"/>
    </source>
</evidence>
<dbReference type="AlphaFoldDB" id="A0A923HJG7"/>
<protein>
    <recommendedName>
        <fullName evidence="4">UDP-N-acetylglucosamine 2-epimerase (non-hydrolyzing)</fullName>
        <ecNumber evidence="4">5.1.3.14</ecNumber>
    </recommendedName>
</protein>
<evidence type="ECO:0000259" key="6">
    <source>
        <dbReference type="Pfam" id="PF02350"/>
    </source>
</evidence>
<dbReference type="EMBL" id="JACOFV010000014">
    <property type="protein sequence ID" value="MBC3863345.1"/>
    <property type="molecule type" value="Genomic_DNA"/>
</dbReference>
<dbReference type="CDD" id="cd03786">
    <property type="entry name" value="GTB_UDP-GlcNAc_2-Epimerase"/>
    <property type="match status" value="1"/>
</dbReference>
<proteinExistence type="inferred from homology"/>
<evidence type="ECO:0000256" key="4">
    <source>
        <dbReference type="ARBA" id="ARBA00038858"/>
    </source>
</evidence>
<sequence>MQNKTYLACVGTRPEIIKIAPIYHEMKARGQHMLLVHTGQHEAVTDALYAFFDMPPDITIHLQRLSPSLTDLTCALLQSVDTAIDKLHADVILVQGDTTSAFVGGLLAYYHRKQLAHIEAGLRTHESEPFPEEKNREMLGRLADWHFPPTEQSALNLVNEGVRPDRIFEVGNTVIDAALWTHRKISSPGFEFASVAPAALVSFLTEFDHHRVILVTAHRRENWGQPIRDIAQAVAQLLEQHEDILVVWPVHPNPAVRMDVEAVMRQLPANAQSRICLTEPLGYQALIATLVRCEFVITDSGGIQEEASAFAKPVLITRKSTERQELVDSGGALLVGTDIAMIMKSAESLLSDPQFYRSMQVADSPFGDGCSARRIVDVLTLGQGNLMSKLAELPITVVQ</sequence>
<dbReference type="EC" id="5.1.3.14" evidence="4"/>
<evidence type="ECO:0000256" key="1">
    <source>
        <dbReference type="ARBA" id="ARBA00023235"/>
    </source>
</evidence>
<comment type="catalytic activity">
    <reaction evidence="2">
        <text>UDP-N-acetyl-alpha-D-glucosamine = UDP-N-acetyl-alpha-D-mannosamine</text>
        <dbReference type="Rhea" id="RHEA:17213"/>
        <dbReference type="ChEBI" id="CHEBI:57705"/>
        <dbReference type="ChEBI" id="CHEBI:68623"/>
        <dbReference type="EC" id="5.1.3.14"/>
    </reaction>
</comment>
<dbReference type="GO" id="GO:0008761">
    <property type="term" value="F:UDP-N-acetylglucosamine 2-epimerase activity"/>
    <property type="evidence" value="ECO:0007669"/>
    <property type="project" value="UniProtKB-EC"/>
</dbReference>
<feature type="domain" description="UDP-N-acetylglucosamine 2-epimerase" evidence="6">
    <location>
        <begin position="27"/>
        <end position="379"/>
    </location>
</feature>
<dbReference type="Pfam" id="PF02350">
    <property type="entry name" value="Epimerase_2"/>
    <property type="match status" value="1"/>
</dbReference>
<dbReference type="SUPFAM" id="SSF53756">
    <property type="entry name" value="UDP-Glycosyltransferase/glycogen phosphorylase"/>
    <property type="match status" value="1"/>
</dbReference>
<dbReference type="PANTHER" id="PTHR43174:SF2">
    <property type="entry name" value="UDP-N-ACETYLGLUCOSAMINE 2-EPIMERASE"/>
    <property type="match status" value="1"/>
</dbReference>
<accession>A0A923HJG7</accession>
<comment type="caution">
    <text evidence="7">The sequence shown here is derived from an EMBL/GenBank/DDBJ whole genome shotgun (WGS) entry which is preliminary data.</text>
</comment>
<dbReference type="Proteomes" id="UP000634011">
    <property type="component" value="Unassembled WGS sequence"/>
</dbReference>
<evidence type="ECO:0000256" key="3">
    <source>
        <dbReference type="ARBA" id="ARBA00038209"/>
    </source>
</evidence>
<dbReference type="InterPro" id="IPR003331">
    <property type="entry name" value="UDP_GlcNAc_Epimerase_2_dom"/>
</dbReference>
<evidence type="ECO:0000256" key="2">
    <source>
        <dbReference type="ARBA" id="ARBA00036080"/>
    </source>
</evidence>
<dbReference type="NCBIfam" id="TIGR00236">
    <property type="entry name" value="wecB"/>
    <property type="match status" value="1"/>
</dbReference>
<evidence type="ECO:0000313" key="8">
    <source>
        <dbReference type="Proteomes" id="UP000634011"/>
    </source>
</evidence>
<evidence type="ECO:0000313" key="7">
    <source>
        <dbReference type="EMBL" id="MBC3863345.1"/>
    </source>
</evidence>
<gene>
    <name evidence="7" type="primary">wecB</name>
    <name evidence="7" type="ORF">H8K32_14670</name>
</gene>
<dbReference type="PANTHER" id="PTHR43174">
    <property type="entry name" value="UDP-N-ACETYLGLUCOSAMINE 2-EPIMERASE"/>
    <property type="match status" value="1"/>
</dbReference>
<keyword evidence="1 5" id="KW-0413">Isomerase</keyword>
<keyword evidence="8" id="KW-1185">Reference proteome</keyword>
<name>A0A923HJG7_9BURK</name>
<dbReference type="Gene3D" id="3.40.50.2000">
    <property type="entry name" value="Glycogen Phosphorylase B"/>
    <property type="match status" value="2"/>
</dbReference>
<reference evidence="7" key="1">
    <citation type="submission" date="2020-08" db="EMBL/GenBank/DDBJ databases">
        <title>Novel species isolated from subtropical streams in China.</title>
        <authorList>
            <person name="Lu H."/>
        </authorList>
    </citation>
    <scope>NUCLEOTIDE SEQUENCE</scope>
    <source>
        <strain evidence="7">KACC 12607</strain>
    </source>
</reference>
<comment type="similarity">
    <text evidence="3 5">Belongs to the UDP-N-acetylglucosamine 2-epimerase family.</text>
</comment>
<dbReference type="RefSeq" id="WP_186913294.1">
    <property type="nucleotide sequence ID" value="NZ_JACOFV010000014.1"/>
</dbReference>
<dbReference type="InterPro" id="IPR029767">
    <property type="entry name" value="WecB-like"/>
</dbReference>